<dbReference type="OrthoDB" id="3223377at2759"/>
<dbReference type="Proteomes" id="UP000807306">
    <property type="component" value="Unassembled WGS sequence"/>
</dbReference>
<keyword evidence="1" id="KW-0812">Transmembrane</keyword>
<keyword evidence="3" id="KW-1185">Reference proteome</keyword>
<dbReference type="AlphaFoldDB" id="A0A9P6EBC2"/>
<evidence type="ECO:0000313" key="2">
    <source>
        <dbReference type="EMBL" id="KAF9525793.1"/>
    </source>
</evidence>
<dbReference type="PANTHER" id="PTHR40465">
    <property type="entry name" value="CHROMOSOME 1, WHOLE GENOME SHOTGUN SEQUENCE"/>
    <property type="match status" value="1"/>
</dbReference>
<protein>
    <submittedName>
        <fullName evidence="2">Uncharacterized protein</fullName>
    </submittedName>
</protein>
<evidence type="ECO:0000313" key="3">
    <source>
        <dbReference type="Proteomes" id="UP000807306"/>
    </source>
</evidence>
<keyword evidence="1" id="KW-0472">Membrane</keyword>
<evidence type="ECO:0000256" key="1">
    <source>
        <dbReference type="SAM" id="Phobius"/>
    </source>
</evidence>
<accession>A0A9P6EBC2</accession>
<keyword evidence="1" id="KW-1133">Transmembrane helix</keyword>
<dbReference type="PANTHER" id="PTHR40465:SF1">
    <property type="entry name" value="DUF6534 DOMAIN-CONTAINING PROTEIN"/>
    <property type="match status" value="1"/>
</dbReference>
<feature type="transmembrane region" description="Helical" evidence="1">
    <location>
        <begin position="83"/>
        <end position="104"/>
    </location>
</feature>
<proteinExistence type="predicted"/>
<name>A0A9P6EBC2_9AGAR</name>
<dbReference type="EMBL" id="MU157879">
    <property type="protein sequence ID" value="KAF9525793.1"/>
    <property type="molecule type" value="Genomic_DNA"/>
</dbReference>
<comment type="caution">
    <text evidence="2">The sequence shown here is derived from an EMBL/GenBank/DDBJ whole genome shotgun (WGS) entry which is preliminary data.</text>
</comment>
<organism evidence="2 3">
    <name type="scientific">Crepidotus variabilis</name>
    <dbReference type="NCBI Taxonomy" id="179855"/>
    <lineage>
        <taxon>Eukaryota</taxon>
        <taxon>Fungi</taxon>
        <taxon>Dikarya</taxon>
        <taxon>Basidiomycota</taxon>
        <taxon>Agaricomycotina</taxon>
        <taxon>Agaricomycetes</taxon>
        <taxon>Agaricomycetidae</taxon>
        <taxon>Agaricales</taxon>
        <taxon>Agaricineae</taxon>
        <taxon>Crepidotaceae</taxon>
        <taxon>Crepidotus</taxon>
    </lineage>
</organism>
<sequence>MSEITTITAPLLLGPLLSTFFFGILTVQLYFYSISFASDAVYIKSLVWGVYALETAATIMTISDTYQWLAKGFGNVKGLDNVFLSPIYTPIMGPIIAGTVQMFYGYRIFKIERKAWPVSVFISLVPLIPTLPPCLSDGIAVCA</sequence>
<feature type="transmembrane region" description="Helical" evidence="1">
    <location>
        <begin position="12"/>
        <end position="33"/>
    </location>
</feature>
<gene>
    <name evidence="2" type="ORF">CPB83DRAFT_817970</name>
</gene>
<reference evidence="2" key="1">
    <citation type="submission" date="2020-11" db="EMBL/GenBank/DDBJ databases">
        <authorList>
            <consortium name="DOE Joint Genome Institute"/>
            <person name="Ahrendt S."/>
            <person name="Riley R."/>
            <person name="Andreopoulos W."/>
            <person name="Labutti K."/>
            <person name="Pangilinan J."/>
            <person name="Ruiz-Duenas F.J."/>
            <person name="Barrasa J.M."/>
            <person name="Sanchez-Garcia M."/>
            <person name="Camarero S."/>
            <person name="Miyauchi S."/>
            <person name="Serrano A."/>
            <person name="Linde D."/>
            <person name="Babiker R."/>
            <person name="Drula E."/>
            <person name="Ayuso-Fernandez I."/>
            <person name="Pacheco R."/>
            <person name="Padilla G."/>
            <person name="Ferreira P."/>
            <person name="Barriuso J."/>
            <person name="Kellner H."/>
            <person name="Castanera R."/>
            <person name="Alfaro M."/>
            <person name="Ramirez L."/>
            <person name="Pisabarro A.G."/>
            <person name="Kuo A."/>
            <person name="Tritt A."/>
            <person name="Lipzen A."/>
            <person name="He G."/>
            <person name="Yan M."/>
            <person name="Ng V."/>
            <person name="Cullen D."/>
            <person name="Martin F."/>
            <person name="Rosso M.-N."/>
            <person name="Henrissat B."/>
            <person name="Hibbett D."/>
            <person name="Martinez A.T."/>
            <person name="Grigoriev I.V."/>
        </authorList>
    </citation>
    <scope>NUCLEOTIDE SEQUENCE</scope>
    <source>
        <strain evidence="2">CBS 506.95</strain>
    </source>
</reference>
<feature type="transmembrane region" description="Helical" evidence="1">
    <location>
        <begin position="45"/>
        <end position="63"/>
    </location>
</feature>